<dbReference type="SUPFAM" id="SSF53850">
    <property type="entry name" value="Periplasmic binding protein-like II"/>
    <property type="match status" value="1"/>
</dbReference>
<evidence type="ECO:0000313" key="6">
    <source>
        <dbReference type="EMBL" id="NML27787.1"/>
    </source>
</evidence>
<dbReference type="InterPro" id="IPR036390">
    <property type="entry name" value="WH_DNA-bd_sf"/>
</dbReference>
<keyword evidence="7" id="KW-1185">Reference proteome</keyword>
<dbReference type="EMBL" id="JABBGA010000018">
    <property type="protein sequence ID" value="NML27787.1"/>
    <property type="molecule type" value="Genomic_DNA"/>
</dbReference>
<evidence type="ECO:0000256" key="4">
    <source>
        <dbReference type="ARBA" id="ARBA00023163"/>
    </source>
</evidence>
<keyword evidence="3" id="KW-0238">DNA-binding</keyword>
<dbReference type="PANTHER" id="PTHR30419:SF2">
    <property type="entry name" value="LYSR FAMILY TRANSCRIPTIONAL REGULATOR"/>
    <property type="match status" value="1"/>
</dbReference>
<dbReference type="InterPro" id="IPR050950">
    <property type="entry name" value="HTH-type_LysR_regulators"/>
</dbReference>
<evidence type="ECO:0000256" key="1">
    <source>
        <dbReference type="ARBA" id="ARBA00009437"/>
    </source>
</evidence>
<dbReference type="GO" id="GO:0005829">
    <property type="term" value="C:cytosol"/>
    <property type="evidence" value="ECO:0007669"/>
    <property type="project" value="TreeGrafter"/>
</dbReference>
<dbReference type="InterPro" id="IPR036388">
    <property type="entry name" value="WH-like_DNA-bd_sf"/>
</dbReference>
<sequence>MHIDLRDLRLFIHIAESKSLTRAAERSHLSLPAVSARVKELEAQAGVRLLYRAPRGVALTPAGQTLLQHARSILAQVEHMKSDLQRYGEGVQGHIRLFANTTAITEFLPEVLATFLAAHPQVDVDLQERLTGEIIRGVLDGTTDLGIVSGPVDVDGLDKLHFSTDQLILALPPGHPLAQRERLRFAEAMDYDYIGLHEGSTLATFMDGLMQKSRHKLHIRVQVSNFESVCRMVEAGVGIGIVPASAARRHSHTMKIVTRPLDEPWALRERYLLTRRGDSLPAFTLALIEAIVAFPGHRDSRAA</sequence>
<evidence type="ECO:0000313" key="7">
    <source>
        <dbReference type="Proteomes" id="UP000580043"/>
    </source>
</evidence>
<dbReference type="AlphaFoldDB" id="A0A848G6C9"/>
<feature type="domain" description="HTH lysR-type" evidence="5">
    <location>
        <begin position="3"/>
        <end position="60"/>
    </location>
</feature>
<keyword evidence="2" id="KW-0805">Transcription regulation</keyword>
<dbReference type="FunFam" id="1.10.10.10:FF:000001">
    <property type="entry name" value="LysR family transcriptional regulator"/>
    <property type="match status" value="1"/>
</dbReference>
<accession>A0A848G6C9</accession>
<dbReference type="SUPFAM" id="SSF46785">
    <property type="entry name" value="Winged helix' DNA-binding domain"/>
    <property type="match status" value="1"/>
</dbReference>
<dbReference type="InterPro" id="IPR005119">
    <property type="entry name" value="LysR_subst-bd"/>
</dbReference>
<evidence type="ECO:0000256" key="2">
    <source>
        <dbReference type="ARBA" id="ARBA00023015"/>
    </source>
</evidence>
<dbReference type="Pfam" id="PF00126">
    <property type="entry name" value="HTH_1"/>
    <property type="match status" value="1"/>
</dbReference>
<dbReference type="PANTHER" id="PTHR30419">
    <property type="entry name" value="HTH-TYPE TRANSCRIPTIONAL REGULATOR YBHD"/>
    <property type="match status" value="1"/>
</dbReference>
<dbReference type="CDD" id="cd08421">
    <property type="entry name" value="PBP2_LTTR_like_1"/>
    <property type="match status" value="1"/>
</dbReference>
<dbReference type="InterPro" id="IPR000847">
    <property type="entry name" value="LysR_HTH_N"/>
</dbReference>
<keyword evidence="4" id="KW-0804">Transcription</keyword>
<organism evidence="6 7">
    <name type="scientific">Zoogloea dura</name>
    <dbReference type="NCBI Taxonomy" id="2728840"/>
    <lineage>
        <taxon>Bacteria</taxon>
        <taxon>Pseudomonadati</taxon>
        <taxon>Pseudomonadota</taxon>
        <taxon>Betaproteobacteria</taxon>
        <taxon>Rhodocyclales</taxon>
        <taxon>Zoogloeaceae</taxon>
        <taxon>Zoogloea</taxon>
    </lineage>
</organism>
<dbReference type="Gene3D" id="3.40.190.290">
    <property type="match status" value="1"/>
</dbReference>
<evidence type="ECO:0000259" key="5">
    <source>
        <dbReference type="PROSITE" id="PS50931"/>
    </source>
</evidence>
<dbReference type="GO" id="GO:0003700">
    <property type="term" value="F:DNA-binding transcription factor activity"/>
    <property type="evidence" value="ECO:0007669"/>
    <property type="project" value="InterPro"/>
</dbReference>
<name>A0A848G6C9_9RHOO</name>
<evidence type="ECO:0000256" key="3">
    <source>
        <dbReference type="ARBA" id="ARBA00023125"/>
    </source>
</evidence>
<comment type="similarity">
    <text evidence="1">Belongs to the LysR transcriptional regulatory family.</text>
</comment>
<gene>
    <name evidence="6" type="ORF">HHL15_18690</name>
</gene>
<dbReference type="GO" id="GO:0003677">
    <property type="term" value="F:DNA binding"/>
    <property type="evidence" value="ECO:0007669"/>
    <property type="project" value="UniProtKB-KW"/>
</dbReference>
<dbReference type="RefSeq" id="WP_169147320.1">
    <property type="nucleotide sequence ID" value="NZ_JABBGA010000018.1"/>
</dbReference>
<dbReference type="Gene3D" id="1.10.10.10">
    <property type="entry name" value="Winged helix-like DNA-binding domain superfamily/Winged helix DNA-binding domain"/>
    <property type="match status" value="1"/>
</dbReference>
<reference evidence="6 7" key="1">
    <citation type="submission" date="2020-04" db="EMBL/GenBank/DDBJ databases">
        <title>Zoogloea sp. G-4-1-14 isolated from soil.</title>
        <authorList>
            <person name="Dahal R.H."/>
        </authorList>
    </citation>
    <scope>NUCLEOTIDE SEQUENCE [LARGE SCALE GENOMIC DNA]</scope>
    <source>
        <strain evidence="6 7">G-4-1-14</strain>
    </source>
</reference>
<dbReference type="PROSITE" id="PS50931">
    <property type="entry name" value="HTH_LYSR"/>
    <property type="match status" value="1"/>
</dbReference>
<dbReference type="Pfam" id="PF03466">
    <property type="entry name" value="LysR_substrate"/>
    <property type="match status" value="1"/>
</dbReference>
<dbReference type="Proteomes" id="UP000580043">
    <property type="component" value="Unassembled WGS sequence"/>
</dbReference>
<protein>
    <submittedName>
        <fullName evidence="6">LysR family transcriptional regulator</fullName>
    </submittedName>
</protein>
<proteinExistence type="inferred from homology"/>
<comment type="caution">
    <text evidence="6">The sequence shown here is derived from an EMBL/GenBank/DDBJ whole genome shotgun (WGS) entry which is preliminary data.</text>
</comment>